<dbReference type="GO" id="GO:0005737">
    <property type="term" value="C:cytoplasm"/>
    <property type="evidence" value="ECO:0007669"/>
    <property type="project" value="TreeGrafter"/>
</dbReference>
<dbReference type="GeneID" id="8854781"/>
<sequence length="380" mass="44520">MQKYAFKKEEMTKYSKVMGISYLQRVVYLFILEANFEEVNYQKELLIVPKYSIYMHQYSTRPVQMLKLFLDIGYFIQHYVPKDIGSEMRPYRPALETPFKNQVGLIDELTTDRKIKPHKRMKQYKQVVGVVNNSEDIYIVRTTSVIKDVNNEERNIIMRLVNRKEYCLYLPQVLNIYSNSVEFEKLQSINEDDCNESYLLKLASDISIAMGFLHANKIVHRDIKPSNIMKRSFNNASNISCFVLIDFGVSFEIEEDEKGYYYEVRENETVLANENVGTLLFKSPEVSQELNYNEKVDIYSLGASLLYLKNRTVFTAVFENAMDEENINLHLIMKTIKWDITEFGVMVLKMVDSDPQNRPSAKDLESFFTDLYTKNNSGEN</sequence>
<keyword evidence="9" id="KW-1185">Reference proteome</keyword>
<evidence type="ECO:0000313" key="9">
    <source>
        <dbReference type="Proteomes" id="UP000006671"/>
    </source>
</evidence>
<dbReference type="SUPFAM" id="SSF56112">
    <property type="entry name" value="Protein kinase-like (PK-like)"/>
    <property type="match status" value="1"/>
</dbReference>
<keyword evidence="4" id="KW-0547">Nucleotide-binding</keyword>
<dbReference type="PANTHER" id="PTHR11042:SF160">
    <property type="entry name" value="EUKARYOTIC TRANSLATION INITIATION FACTOR 2-ALPHA KINASE 1"/>
    <property type="match status" value="1"/>
</dbReference>
<keyword evidence="3" id="KW-0808">Transferase</keyword>
<dbReference type="OrthoDB" id="3269467at2759"/>
<dbReference type="SMART" id="SM00220">
    <property type="entry name" value="S_TKc"/>
    <property type="match status" value="1"/>
</dbReference>
<dbReference type="EC" id="2.7.11.1" evidence="1"/>
<gene>
    <name evidence="8" type="ORF">NAEGRDRAFT_51810</name>
</gene>
<dbReference type="RefSeq" id="XP_002673094.1">
    <property type="nucleotide sequence ID" value="XM_002673048.1"/>
</dbReference>
<evidence type="ECO:0000256" key="4">
    <source>
        <dbReference type="ARBA" id="ARBA00022741"/>
    </source>
</evidence>
<evidence type="ECO:0000259" key="7">
    <source>
        <dbReference type="PROSITE" id="PS50011"/>
    </source>
</evidence>
<dbReference type="InterPro" id="IPR000719">
    <property type="entry name" value="Prot_kinase_dom"/>
</dbReference>
<evidence type="ECO:0000256" key="6">
    <source>
        <dbReference type="ARBA" id="ARBA00022840"/>
    </source>
</evidence>
<proteinExistence type="predicted"/>
<dbReference type="InterPro" id="IPR050339">
    <property type="entry name" value="CC_SR_Kinase"/>
</dbReference>
<reference evidence="8 9" key="1">
    <citation type="journal article" date="2010" name="Cell">
        <title>The genome of Naegleria gruberi illuminates early eukaryotic versatility.</title>
        <authorList>
            <person name="Fritz-Laylin L.K."/>
            <person name="Prochnik S.E."/>
            <person name="Ginger M.L."/>
            <person name="Dacks J.B."/>
            <person name="Carpenter M.L."/>
            <person name="Field M.C."/>
            <person name="Kuo A."/>
            <person name="Paredez A."/>
            <person name="Chapman J."/>
            <person name="Pham J."/>
            <person name="Shu S."/>
            <person name="Neupane R."/>
            <person name="Cipriano M."/>
            <person name="Mancuso J."/>
            <person name="Tu H."/>
            <person name="Salamov A."/>
            <person name="Lindquist E."/>
            <person name="Shapiro H."/>
            <person name="Lucas S."/>
            <person name="Grigoriev I.V."/>
            <person name="Cande W.Z."/>
            <person name="Fulton C."/>
            <person name="Rokhsar D.S."/>
            <person name="Dawson S.C."/>
        </authorList>
    </citation>
    <scope>NUCLEOTIDE SEQUENCE [LARGE SCALE GENOMIC DNA]</scope>
    <source>
        <strain evidence="8 9">NEG-M</strain>
    </source>
</reference>
<keyword evidence="6" id="KW-0067">ATP-binding</keyword>
<evidence type="ECO:0000256" key="5">
    <source>
        <dbReference type="ARBA" id="ARBA00022777"/>
    </source>
</evidence>
<dbReference type="InterPro" id="IPR011009">
    <property type="entry name" value="Kinase-like_dom_sf"/>
</dbReference>
<dbReference type="PROSITE" id="PS50011">
    <property type="entry name" value="PROTEIN_KINASE_DOM"/>
    <property type="match status" value="1"/>
</dbReference>
<dbReference type="PANTHER" id="PTHR11042">
    <property type="entry name" value="EUKARYOTIC TRANSLATION INITIATION FACTOR 2-ALPHA KINASE EIF2-ALPHA KINASE -RELATED"/>
    <property type="match status" value="1"/>
</dbReference>
<dbReference type="AlphaFoldDB" id="D2VS32"/>
<dbReference type="Proteomes" id="UP000006671">
    <property type="component" value="Unassembled WGS sequence"/>
</dbReference>
<dbReference type="EMBL" id="GG738893">
    <property type="protein sequence ID" value="EFC40350.1"/>
    <property type="molecule type" value="Genomic_DNA"/>
</dbReference>
<dbReference type="GO" id="GO:0005524">
    <property type="term" value="F:ATP binding"/>
    <property type="evidence" value="ECO:0007669"/>
    <property type="project" value="UniProtKB-KW"/>
</dbReference>
<dbReference type="Pfam" id="PF00069">
    <property type="entry name" value="Pkinase"/>
    <property type="match status" value="1"/>
</dbReference>
<dbReference type="Gene3D" id="1.10.510.10">
    <property type="entry name" value="Transferase(Phosphotransferase) domain 1"/>
    <property type="match status" value="1"/>
</dbReference>
<dbReference type="InParanoid" id="D2VS32"/>
<evidence type="ECO:0000256" key="1">
    <source>
        <dbReference type="ARBA" id="ARBA00012513"/>
    </source>
</evidence>
<organism evidence="9">
    <name type="scientific">Naegleria gruberi</name>
    <name type="common">Amoeba</name>
    <dbReference type="NCBI Taxonomy" id="5762"/>
    <lineage>
        <taxon>Eukaryota</taxon>
        <taxon>Discoba</taxon>
        <taxon>Heterolobosea</taxon>
        <taxon>Tetramitia</taxon>
        <taxon>Eutetramitia</taxon>
        <taxon>Vahlkampfiidae</taxon>
        <taxon>Naegleria</taxon>
    </lineage>
</organism>
<dbReference type="eggNOG" id="KOG0595">
    <property type="taxonomic scope" value="Eukaryota"/>
</dbReference>
<dbReference type="VEuPathDB" id="AmoebaDB:NAEGRDRAFT_51810"/>
<evidence type="ECO:0000313" key="8">
    <source>
        <dbReference type="EMBL" id="EFC40350.1"/>
    </source>
</evidence>
<keyword evidence="2" id="KW-0723">Serine/threonine-protein kinase</keyword>
<accession>D2VS32</accession>
<evidence type="ECO:0000256" key="3">
    <source>
        <dbReference type="ARBA" id="ARBA00022679"/>
    </source>
</evidence>
<protein>
    <recommendedName>
        <fullName evidence="1">non-specific serine/threonine protein kinase</fullName>
        <ecNumber evidence="1">2.7.11.1</ecNumber>
    </recommendedName>
</protein>
<dbReference type="GO" id="GO:0004694">
    <property type="term" value="F:eukaryotic translation initiation factor 2alpha kinase activity"/>
    <property type="evidence" value="ECO:0007669"/>
    <property type="project" value="TreeGrafter"/>
</dbReference>
<name>D2VS32_NAEGR</name>
<dbReference type="STRING" id="5762.D2VS32"/>
<dbReference type="KEGG" id="ngr:NAEGRDRAFT_51810"/>
<feature type="domain" description="Protein kinase" evidence="7">
    <location>
        <begin position="64"/>
        <end position="368"/>
    </location>
</feature>
<dbReference type="GO" id="GO:0005634">
    <property type="term" value="C:nucleus"/>
    <property type="evidence" value="ECO:0007669"/>
    <property type="project" value="TreeGrafter"/>
</dbReference>
<keyword evidence="5" id="KW-0418">Kinase</keyword>
<evidence type="ECO:0000256" key="2">
    <source>
        <dbReference type="ARBA" id="ARBA00022527"/>
    </source>
</evidence>